<feature type="region of interest" description="Disordered" evidence="6">
    <location>
        <begin position="574"/>
        <end position="603"/>
    </location>
</feature>
<feature type="compositionally biased region" description="Polar residues" evidence="6">
    <location>
        <begin position="489"/>
        <end position="500"/>
    </location>
</feature>
<evidence type="ECO:0000259" key="7">
    <source>
        <dbReference type="PROSITE" id="PS51998"/>
    </source>
</evidence>
<dbReference type="PROSITE" id="PS51998">
    <property type="entry name" value="DEK_C"/>
    <property type="match status" value="1"/>
</dbReference>
<evidence type="ECO:0000256" key="2">
    <source>
        <dbReference type="ARBA" id="ARBA00022853"/>
    </source>
</evidence>
<sequence>MGEGDTVAELAEVSANNNVAAEDKSDAFTEKNNGKKDEIKEVEEERKETDEKDIENMDIDKEEVKESKEDEEEKADQESKGAEEKPATKFEVMKEETAEKPDKDKEEVEDVANIQKEEKESREEHGVEKGSKESDKSESGAQKKDRKRKRQVEDKKELQPKTPLASTIERPVRQRKSVERLVASIELELTKEIHIEKGRGTALKDIPNVAYKLSKRKTDDTLKLLHTILFGRRGKAAQFKSNISRFSGFVWHENEEKQKMKVKEKLDKSEKEKLLELCDVLDIPVAEATSRKEDLESQLMDFLDAPHPTTSEFLAEKDQSSKGKKRERASKKSPSSTIGSLEGSTKSHKTEGASSKAKKKKKKNVHEPKDESEENDQEEGPEVMKANSVQERSDDEMSNLAEVEEKDSESEEESEKDKKKHKQNSNKSLSNKEPAGEVKTKKTPVSKRPSPPTKKTPSKSSKGSKKNDNNDANPKVYSKNKTSEVVKGKSSTPKQPSSKDNTGKKVLNGKGHKKADKLRPSDDELRSAICEVLKEVDFNTATFTDILNILAKRYDTDLIPRKTSVKNMIQDELTRLADEADEEDEEENAEEDEKQPSVRGVDA</sequence>
<dbReference type="InterPro" id="IPR014876">
    <property type="entry name" value="DEK_C"/>
</dbReference>
<comment type="caution">
    <text evidence="8">The sequence shown here is derived from an EMBL/GenBank/DDBJ whole genome shotgun (WGS) entry which is preliminary data.</text>
</comment>
<feature type="compositionally biased region" description="Polar residues" evidence="6">
    <location>
        <begin position="332"/>
        <end position="344"/>
    </location>
</feature>
<keyword evidence="2" id="KW-0156">Chromatin regulator</keyword>
<evidence type="ECO:0000256" key="3">
    <source>
        <dbReference type="ARBA" id="ARBA00023125"/>
    </source>
</evidence>
<keyword evidence="4" id="KW-0539">Nucleus</keyword>
<reference evidence="8 9" key="1">
    <citation type="journal article" date="2021" name="BMC Genomics">
        <title>Datura genome reveals duplications of psychoactive alkaloid biosynthetic genes and high mutation rate following tissue culture.</title>
        <authorList>
            <person name="Rajewski A."/>
            <person name="Carter-House D."/>
            <person name="Stajich J."/>
            <person name="Litt A."/>
        </authorList>
    </citation>
    <scope>NUCLEOTIDE SEQUENCE [LARGE SCALE GENOMIC DNA]</scope>
    <source>
        <strain evidence="8">AR-01</strain>
    </source>
</reference>
<dbReference type="Pfam" id="PF08766">
    <property type="entry name" value="DEK_C"/>
    <property type="match status" value="1"/>
</dbReference>
<keyword evidence="3" id="KW-0238">DNA-binding</keyword>
<feature type="compositionally biased region" description="Basic residues" evidence="6">
    <location>
        <begin position="322"/>
        <end position="331"/>
    </location>
</feature>
<dbReference type="PANTHER" id="PTHR13468:SF11">
    <property type="entry name" value="DNA LIGASE 1-LIKE ISOFORM X1"/>
    <property type="match status" value="1"/>
</dbReference>
<evidence type="ECO:0000313" key="8">
    <source>
        <dbReference type="EMBL" id="MCE3049996.1"/>
    </source>
</evidence>
<evidence type="ECO:0000256" key="6">
    <source>
        <dbReference type="SAM" id="MobiDB-lite"/>
    </source>
</evidence>
<proteinExistence type="predicted"/>
<keyword evidence="5" id="KW-0175">Coiled coil</keyword>
<dbReference type="Gene3D" id="1.10.10.60">
    <property type="entry name" value="Homeodomain-like"/>
    <property type="match status" value="1"/>
</dbReference>
<evidence type="ECO:0000256" key="5">
    <source>
        <dbReference type="SAM" id="Coils"/>
    </source>
</evidence>
<protein>
    <recommendedName>
        <fullName evidence="7">DEK-C domain-containing protein</fullName>
    </recommendedName>
</protein>
<feature type="coiled-coil region" evidence="5">
    <location>
        <begin position="252"/>
        <end position="305"/>
    </location>
</feature>
<comment type="subcellular location">
    <subcellularLocation>
        <location evidence="1">Nucleus</location>
    </subcellularLocation>
</comment>
<feature type="compositionally biased region" description="Acidic residues" evidence="6">
    <location>
        <begin position="393"/>
        <end position="414"/>
    </location>
</feature>
<evidence type="ECO:0000256" key="1">
    <source>
        <dbReference type="ARBA" id="ARBA00004123"/>
    </source>
</evidence>
<feature type="domain" description="DEK-C" evidence="7">
    <location>
        <begin position="519"/>
        <end position="574"/>
    </location>
</feature>
<feature type="region of interest" description="Disordered" evidence="6">
    <location>
        <begin position="13"/>
        <end position="173"/>
    </location>
</feature>
<name>A0ABS8WIS4_DATST</name>
<keyword evidence="9" id="KW-1185">Reference proteome</keyword>
<feature type="region of interest" description="Disordered" evidence="6">
    <location>
        <begin position="311"/>
        <end position="523"/>
    </location>
</feature>
<dbReference type="PANTHER" id="PTHR13468">
    <property type="entry name" value="DEK PROTEIN"/>
    <property type="match status" value="1"/>
</dbReference>
<accession>A0ABS8WIS4</accession>
<dbReference type="InterPro" id="IPR044198">
    <property type="entry name" value="DEK"/>
</dbReference>
<evidence type="ECO:0000256" key="4">
    <source>
        <dbReference type="ARBA" id="ARBA00023242"/>
    </source>
</evidence>
<feature type="compositionally biased region" description="Basic and acidic residues" evidence="6">
    <location>
        <begin position="21"/>
        <end position="68"/>
    </location>
</feature>
<dbReference type="Proteomes" id="UP000823775">
    <property type="component" value="Unassembled WGS sequence"/>
</dbReference>
<dbReference type="EMBL" id="JACEIK010007282">
    <property type="protein sequence ID" value="MCE3049996.1"/>
    <property type="molecule type" value="Genomic_DNA"/>
</dbReference>
<feature type="compositionally biased region" description="Acidic residues" evidence="6">
    <location>
        <begin position="579"/>
        <end position="593"/>
    </location>
</feature>
<organism evidence="8 9">
    <name type="scientific">Datura stramonium</name>
    <name type="common">Jimsonweed</name>
    <name type="synonym">Common thornapple</name>
    <dbReference type="NCBI Taxonomy" id="4076"/>
    <lineage>
        <taxon>Eukaryota</taxon>
        <taxon>Viridiplantae</taxon>
        <taxon>Streptophyta</taxon>
        <taxon>Embryophyta</taxon>
        <taxon>Tracheophyta</taxon>
        <taxon>Spermatophyta</taxon>
        <taxon>Magnoliopsida</taxon>
        <taxon>eudicotyledons</taxon>
        <taxon>Gunneridae</taxon>
        <taxon>Pentapetalae</taxon>
        <taxon>asterids</taxon>
        <taxon>lamiids</taxon>
        <taxon>Solanales</taxon>
        <taxon>Solanaceae</taxon>
        <taxon>Solanoideae</taxon>
        <taxon>Datureae</taxon>
        <taxon>Datura</taxon>
    </lineage>
</organism>
<feature type="compositionally biased region" description="Basic and acidic residues" evidence="6">
    <location>
        <begin position="115"/>
        <end position="143"/>
    </location>
</feature>
<dbReference type="SUPFAM" id="SSF109715">
    <property type="entry name" value="DEK C-terminal domain"/>
    <property type="match status" value="1"/>
</dbReference>
<evidence type="ECO:0000313" key="9">
    <source>
        <dbReference type="Proteomes" id="UP000823775"/>
    </source>
</evidence>
<gene>
    <name evidence="8" type="ORF">HAX54_046269</name>
</gene>
<feature type="compositionally biased region" description="Acidic residues" evidence="6">
    <location>
        <begin position="370"/>
        <end position="381"/>
    </location>
</feature>
<feature type="compositionally biased region" description="Basic and acidic residues" evidence="6">
    <location>
        <begin position="76"/>
        <end position="106"/>
    </location>
</feature>